<reference evidence="1" key="1">
    <citation type="submission" date="2021-02" db="EMBL/GenBank/DDBJ databases">
        <authorList>
            <person name="Nowell W R."/>
        </authorList>
    </citation>
    <scope>NUCLEOTIDE SEQUENCE</scope>
</reference>
<evidence type="ECO:0000313" key="3">
    <source>
        <dbReference type="Proteomes" id="UP000663865"/>
    </source>
</evidence>
<comment type="caution">
    <text evidence="1">The sequence shown here is derived from an EMBL/GenBank/DDBJ whole genome shotgun (WGS) entry which is preliminary data.</text>
</comment>
<organism evidence="1 3">
    <name type="scientific">Rotaria socialis</name>
    <dbReference type="NCBI Taxonomy" id="392032"/>
    <lineage>
        <taxon>Eukaryota</taxon>
        <taxon>Metazoa</taxon>
        <taxon>Spiralia</taxon>
        <taxon>Gnathifera</taxon>
        <taxon>Rotifera</taxon>
        <taxon>Eurotatoria</taxon>
        <taxon>Bdelloidea</taxon>
        <taxon>Philodinida</taxon>
        <taxon>Philodinidae</taxon>
        <taxon>Rotaria</taxon>
    </lineage>
</organism>
<dbReference type="AlphaFoldDB" id="A0A817ZSF0"/>
<evidence type="ECO:0000313" key="2">
    <source>
        <dbReference type="EMBL" id="CAF4550907.1"/>
    </source>
</evidence>
<dbReference type="Proteomes" id="UP000663865">
    <property type="component" value="Unassembled WGS sequence"/>
</dbReference>
<dbReference type="EMBL" id="CAJNYV010000955">
    <property type="protein sequence ID" value="CAF3396009.1"/>
    <property type="molecule type" value="Genomic_DNA"/>
</dbReference>
<proteinExistence type="predicted"/>
<evidence type="ECO:0000313" key="1">
    <source>
        <dbReference type="EMBL" id="CAF3396009.1"/>
    </source>
</evidence>
<gene>
    <name evidence="1" type="ORF">KIK155_LOCUS7656</name>
    <name evidence="2" type="ORF">TOA249_LOCUS7208</name>
</gene>
<dbReference type="EMBL" id="CAJOBS010000319">
    <property type="protein sequence ID" value="CAF4550907.1"/>
    <property type="molecule type" value="Genomic_DNA"/>
</dbReference>
<sequence>MFSWFRQNNSSAANPKQRLLGTAENALMQTSRQNQREMKVGEVLHLHGSHISLERLSTAIRLLQRRHPVLRSRLQHNPKIPDTYLLEEDDTLQLTIRGIPRKRANYLNFWRQEWSEREKTDNRYWPRTR</sequence>
<dbReference type="SUPFAM" id="SSF52777">
    <property type="entry name" value="CoA-dependent acyltransferases"/>
    <property type="match status" value="1"/>
</dbReference>
<name>A0A817ZSF0_9BILA</name>
<protein>
    <submittedName>
        <fullName evidence="1">Uncharacterized protein</fullName>
    </submittedName>
</protein>
<dbReference type="Proteomes" id="UP000663838">
    <property type="component" value="Unassembled WGS sequence"/>
</dbReference>
<accession>A0A817ZSF0</accession>